<keyword evidence="4" id="KW-1185">Reference proteome</keyword>
<organism evidence="3 4">
    <name type="scientific">Neocucurbitaria cava</name>
    <dbReference type="NCBI Taxonomy" id="798079"/>
    <lineage>
        <taxon>Eukaryota</taxon>
        <taxon>Fungi</taxon>
        <taxon>Dikarya</taxon>
        <taxon>Ascomycota</taxon>
        <taxon>Pezizomycotina</taxon>
        <taxon>Dothideomycetes</taxon>
        <taxon>Pleosporomycetidae</taxon>
        <taxon>Pleosporales</taxon>
        <taxon>Pleosporineae</taxon>
        <taxon>Cucurbitariaceae</taxon>
        <taxon>Neocucurbitaria</taxon>
    </lineage>
</organism>
<evidence type="ECO:0000259" key="2">
    <source>
        <dbReference type="Pfam" id="PF06985"/>
    </source>
</evidence>
<dbReference type="Proteomes" id="UP001140560">
    <property type="component" value="Unassembled WGS sequence"/>
</dbReference>
<dbReference type="AlphaFoldDB" id="A0A9W8YGW2"/>
<reference evidence="3" key="1">
    <citation type="submission" date="2022-10" db="EMBL/GenBank/DDBJ databases">
        <title>Tapping the CABI collections for fungal endophytes: first genome assemblies for Collariella, Neodidymelliopsis, Ascochyta clinopodiicola, Didymella pomorum, Didymosphaeria variabile, Neocosmospora piperis and Neocucurbitaria cava.</title>
        <authorList>
            <person name="Hill R."/>
        </authorList>
    </citation>
    <scope>NUCLEOTIDE SEQUENCE</scope>
    <source>
        <strain evidence="3">IMI 356814</strain>
    </source>
</reference>
<dbReference type="Pfam" id="PF06985">
    <property type="entry name" value="HET"/>
    <property type="match status" value="1"/>
</dbReference>
<dbReference type="PANTHER" id="PTHR24148">
    <property type="entry name" value="ANKYRIN REPEAT DOMAIN-CONTAINING PROTEIN 39 HOMOLOG-RELATED"/>
    <property type="match status" value="1"/>
</dbReference>
<accession>A0A9W8YGW2</accession>
<feature type="region of interest" description="Disordered" evidence="1">
    <location>
        <begin position="550"/>
        <end position="569"/>
    </location>
</feature>
<sequence length="769" mass="86573">MAQQKQPAKSVFGINESAINKTELPNKENHWKITLYPERWVTSTRRPSAKPRPVPVLLPHGIKHPKLRSAAYLQRSMRFFEPFEYPPLPGPGYIRLLHLEPPSDDPSQLKGSLKVHKLDAHCDYEAISYTWGDHPGLNLPLYLNNQLLRITGNLYVALMAYSYPDRVRVLWADAICINQANPVEKGQQVSIMSDIYSKARSVQVWLALASTEAKEAMDFMANLALQAKTLGTSDEVDKPRICSGFPSVNIPDQEARDLIHAAVEAHVDYLFSRSWFNRVWVVQEVILATKLVVSCGHANLDWTSFARSLETLRGAMRQVPLGEDRLRLDGLKPAWGLVRLRDTFRWIDQLGTRDHHLMTNIVANKMSNNACTDDRDRVYAMLSMTNSPYSMIPDYEKTVAEAYTEFTRKYSPNTQLYWAGLCRRQPKRKSRVAQAMARDCCPPPTDINDRDYIPSWVPEFRPELNLAWASPFTGHYTTASLSNYWFLPHPDLPNVMLATGTIFDVLGVATSNYAASRAPYCMQEPGFYFALINELAAIACLSSTSRDTNGEAEAATSAQEPQQQTSTSSEPPWLILAKTVTGGVSDCSGAETMLLHYRPFKSLNHLEPGSLRWLTAIWDSFARHCLAPTGEIFQKMVLKGLGIEGRALSPDAQVAEGFLNYLANIFVPNRLFVTTKGYIGLAARNIRSGDFVAMFNGDHMPYVVRSTGRVEYKGHVLVGAIQIIGPCYVHGIMKGEIFDHRDSPDFSTLKWTRYDDDPLLSLEGWLMMI</sequence>
<evidence type="ECO:0000313" key="3">
    <source>
        <dbReference type="EMBL" id="KAJ4377744.1"/>
    </source>
</evidence>
<proteinExistence type="predicted"/>
<dbReference type="InterPro" id="IPR010730">
    <property type="entry name" value="HET"/>
</dbReference>
<gene>
    <name evidence="3" type="ORF">N0V83_000574</name>
</gene>
<dbReference type="Pfam" id="PF26639">
    <property type="entry name" value="Het-6_barrel"/>
    <property type="match status" value="1"/>
</dbReference>
<dbReference type="InterPro" id="IPR052895">
    <property type="entry name" value="HetReg/Transcr_Mod"/>
</dbReference>
<name>A0A9W8YGW2_9PLEO</name>
<evidence type="ECO:0000313" key="4">
    <source>
        <dbReference type="Proteomes" id="UP001140560"/>
    </source>
</evidence>
<dbReference type="EMBL" id="JAPEUY010000001">
    <property type="protein sequence ID" value="KAJ4377744.1"/>
    <property type="molecule type" value="Genomic_DNA"/>
</dbReference>
<dbReference type="OrthoDB" id="2157530at2759"/>
<protein>
    <recommendedName>
        <fullName evidence="2">Heterokaryon incompatibility domain-containing protein</fullName>
    </recommendedName>
</protein>
<feature type="compositionally biased region" description="Low complexity" evidence="1">
    <location>
        <begin position="551"/>
        <end position="569"/>
    </location>
</feature>
<dbReference type="PANTHER" id="PTHR24148:SF64">
    <property type="entry name" value="HETEROKARYON INCOMPATIBILITY DOMAIN-CONTAINING PROTEIN"/>
    <property type="match status" value="1"/>
</dbReference>
<comment type="caution">
    <text evidence="3">The sequence shown here is derived from an EMBL/GenBank/DDBJ whole genome shotgun (WGS) entry which is preliminary data.</text>
</comment>
<evidence type="ECO:0000256" key="1">
    <source>
        <dbReference type="SAM" id="MobiDB-lite"/>
    </source>
</evidence>
<feature type="domain" description="Heterokaryon incompatibility" evidence="2">
    <location>
        <begin position="124"/>
        <end position="284"/>
    </location>
</feature>